<dbReference type="GO" id="GO:0003735">
    <property type="term" value="F:structural constituent of ribosome"/>
    <property type="evidence" value="ECO:0007669"/>
    <property type="project" value="UniProtKB-UniRule"/>
</dbReference>
<keyword evidence="2 6" id="KW-0699">rRNA-binding</keyword>
<dbReference type="Proteomes" id="UP000179164">
    <property type="component" value="Unassembled WGS sequence"/>
</dbReference>
<evidence type="ECO:0000256" key="1">
    <source>
        <dbReference type="ARBA" id="ARBA00010254"/>
    </source>
</evidence>
<dbReference type="NCBIfam" id="TIGR03635">
    <property type="entry name" value="uS17_bact"/>
    <property type="match status" value="1"/>
</dbReference>
<protein>
    <recommendedName>
        <fullName evidence="6">Small ribosomal subunit protein uS17</fullName>
    </recommendedName>
</protein>
<dbReference type="Gene3D" id="2.40.50.140">
    <property type="entry name" value="Nucleic acid-binding proteins"/>
    <property type="match status" value="1"/>
</dbReference>
<keyword evidence="4 6" id="KW-0689">Ribosomal protein</keyword>
<evidence type="ECO:0000256" key="5">
    <source>
        <dbReference type="ARBA" id="ARBA00023274"/>
    </source>
</evidence>
<accession>A0A1G2B5B2</accession>
<dbReference type="PANTHER" id="PTHR10744:SF1">
    <property type="entry name" value="SMALL RIBOSOMAL SUBUNIT PROTEIN US17M"/>
    <property type="match status" value="1"/>
</dbReference>
<evidence type="ECO:0000313" key="7">
    <source>
        <dbReference type="EMBL" id="OGY84378.1"/>
    </source>
</evidence>
<dbReference type="SUPFAM" id="SSF50249">
    <property type="entry name" value="Nucleic acid-binding proteins"/>
    <property type="match status" value="1"/>
</dbReference>
<dbReference type="STRING" id="1798543.A2898_00210"/>
<dbReference type="Pfam" id="PF00366">
    <property type="entry name" value="Ribosomal_S17"/>
    <property type="match status" value="1"/>
</dbReference>
<comment type="function">
    <text evidence="6">One of the primary rRNA binding proteins, it binds specifically to the 5'-end of 16S ribosomal RNA.</text>
</comment>
<dbReference type="PRINTS" id="PR00973">
    <property type="entry name" value="RIBOSOMALS17"/>
</dbReference>
<dbReference type="GO" id="GO:0006412">
    <property type="term" value="P:translation"/>
    <property type="evidence" value="ECO:0007669"/>
    <property type="project" value="UniProtKB-UniRule"/>
</dbReference>
<dbReference type="GO" id="GO:0019843">
    <property type="term" value="F:rRNA binding"/>
    <property type="evidence" value="ECO:0007669"/>
    <property type="project" value="UniProtKB-UniRule"/>
</dbReference>
<proteinExistence type="inferred from homology"/>
<gene>
    <name evidence="6" type="primary">rpsQ</name>
    <name evidence="7" type="ORF">A2898_00210</name>
</gene>
<sequence length="85" mass="10118">MPLRTEKKIIRTLSGVVVSDKMQKTIVVKVSRSVVHPRYHKRFQRSRKFKVHDPENRFHTGDTVTFRPTRPLSREKCWIAEYPAK</sequence>
<dbReference type="CDD" id="cd00364">
    <property type="entry name" value="Ribosomal_uS17"/>
    <property type="match status" value="1"/>
</dbReference>
<evidence type="ECO:0000256" key="2">
    <source>
        <dbReference type="ARBA" id="ARBA00022730"/>
    </source>
</evidence>
<dbReference type="NCBIfam" id="NF004123">
    <property type="entry name" value="PRK05610.1"/>
    <property type="match status" value="1"/>
</dbReference>
<name>A0A1G2B5B2_9BACT</name>
<dbReference type="InterPro" id="IPR012340">
    <property type="entry name" value="NA-bd_OB-fold"/>
</dbReference>
<comment type="similarity">
    <text evidence="1 6">Belongs to the universal ribosomal protein uS17 family.</text>
</comment>
<organism evidence="7 8">
    <name type="scientific">Candidatus Kerfeldbacteria bacterium RIFCSPLOWO2_01_FULL_48_11</name>
    <dbReference type="NCBI Taxonomy" id="1798543"/>
    <lineage>
        <taxon>Bacteria</taxon>
        <taxon>Candidatus Kerfeldiibacteriota</taxon>
    </lineage>
</organism>
<keyword evidence="3 6" id="KW-0694">RNA-binding</keyword>
<evidence type="ECO:0000256" key="6">
    <source>
        <dbReference type="HAMAP-Rule" id="MF_01345"/>
    </source>
</evidence>
<dbReference type="AlphaFoldDB" id="A0A1G2B5B2"/>
<evidence type="ECO:0000256" key="3">
    <source>
        <dbReference type="ARBA" id="ARBA00022884"/>
    </source>
</evidence>
<dbReference type="EMBL" id="MHKE01000008">
    <property type="protein sequence ID" value="OGY84378.1"/>
    <property type="molecule type" value="Genomic_DNA"/>
</dbReference>
<comment type="subunit">
    <text evidence="6">Part of the 30S ribosomal subunit.</text>
</comment>
<evidence type="ECO:0000256" key="4">
    <source>
        <dbReference type="ARBA" id="ARBA00022980"/>
    </source>
</evidence>
<dbReference type="HAMAP" id="MF_01345_B">
    <property type="entry name" value="Ribosomal_uS17_B"/>
    <property type="match status" value="1"/>
</dbReference>
<evidence type="ECO:0000313" key="8">
    <source>
        <dbReference type="Proteomes" id="UP000179164"/>
    </source>
</evidence>
<dbReference type="GO" id="GO:0022627">
    <property type="term" value="C:cytosolic small ribosomal subunit"/>
    <property type="evidence" value="ECO:0007669"/>
    <property type="project" value="UniProtKB-UniRule"/>
</dbReference>
<dbReference type="InterPro" id="IPR019984">
    <property type="entry name" value="Ribosomal_uS17_bact/chlr"/>
</dbReference>
<reference evidence="7 8" key="1">
    <citation type="journal article" date="2016" name="Nat. Commun.">
        <title>Thousands of microbial genomes shed light on interconnected biogeochemical processes in an aquifer system.</title>
        <authorList>
            <person name="Anantharaman K."/>
            <person name="Brown C.T."/>
            <person name="Hug L.A."/>
            <person name="Sharon I."/>
            <person name="Castelle C.J."/>
            <person name="Probst A.J."/>
            <person name="Thomas B.C."/>
            <person name="Singh A."/>
            <person name="Wilkins M.J."/>
            <person name="Karaoz U."/>
            <person name="Brodie E.L."/>
            <person name="Williams K.H."/>
            <person name="Hubbard S.S."/>
            <person name="Banfield J.F."/>
        </authorList>
    </citation>
    <scope>NUCLEOTIDE SEQUENCE [LARGE SCALE GENOMIC DNA]</scope>
</reference>
<dbReference type="InterPro" id="IPR000266">
    <property type="entry name" value="Ribosomal_uS17"/>
</dbReference>
<comment type="caution">
    <text evidence="7">The sequence shown here is derived from an EMBL/GenBank/DDBJ whole genome shotgun (WGS) entry which is preliminary data.</text>
</comment>
<dbReference type="PANTHER" id="PTHR10744">
    <property type="entry name" value="40S RIBOSOMAL PROTEIN S11 FAMILY MEMBER"/>
    <property type="match status" value="1"/>
</dbReference>
<keyword evidence="5 6" id="KW-0687">Ribonucleoprotein</keyword>